<feature type="domain" description="FAD dependent oxidoreductase" evidence="8">
    <location>
        <begin position="36"/>
        <end position="391"/>
    </location>
</feature>
<keyword evidence="5" id="KW-0274">FAD</keyword>
<dbReference type="AlphaFoldDB" id="A0A0E2B0B1"/>
<dbReference type="InterPro" id="IPR036188">
    <property type="entry name" value="FAD/NAD-bd_sf"/>
</dbReference>
<dbReference type="GO" id="GO:0004368">
    <property type="term" value="F:glycerol-3-phosphate dehydrogenase (quinone) activity"/>
    <property type="evidence" value="ECO:0007669"/>
    <property type="project" value="UniProtKB-EC"/>
</dbReference>
<evidence type="ECO:0000256" key="1">
    <source>
        <dbReference type="ARBA" id="ARBA00001974"/>
    </source>
</evidence>
<dbReference type="PANTHER" id="PTHR11985">
    <property type="entry name" value="GLYCEROL-3-PHOSPHATE DEHYDROGENASE"/>
    <property type="match status" value="1"/>
</dbReference>
<dbReference type="PROSITE" id="PS00977">
    <property type="entry name" value="FAD_G3PDH_1"/>
    <property type="match status" value="1"/>
</dbReference>
<dbReference type="EMBL" id="AHMY02000051">
    <property type="protein sequence ID" value="EKO14568.1"/>
    <property type="molecule type" value="Genomic_DNA"/>
</dbReference>
<keyword evidence="4" id="KW-0319">Glycerol metabolism</keyword>
<keyword evidence="6 7" id="KW-0560">Oxidoreductase</keyword>
<dbReference type="RefSeq" id="WP_004758902.1">
    <property type="nucleotide sequence ID" value="NZ_AHMY02000051.1"/>
</dbReference>
<evidence type="ECO:0000259" key="9">
    <source>
        <dbReference type="Pfam" id="PF16901"/>
    </source>
</evidence>
<comment type="similarity">
    <text evidence="2 7">Belongs to the FAD-dependent glycerol-3-phosphate dehydrogenase family.</text>
</comment>
<dbReference type="PANTHER" id="PTHR11985:SF35">
    <property type="entry name" value="ANAEROBIC GLYCEROL-3-PHOSPHATE DEHYDROGENASE SUBUNIT A"/>
    <property type="match status" value="1"/>
</dbReference>
<dbReference type="InterPro" id="IPR031656">
    <property type="entry name" value="DAO_C"/>
</dbReference>
<evidence type="ECO:0000256" key="4">
    <source>
        <dbReference type="ARBA" id="ARBA00022798"/>
    </source>
</evidence>
<dbReference type="EC" id="1.1.5.3" evidence="7"/>
<dbReference type="Pfam" id="PF01266">
    <property type="entry name" value="DAO"/>
    <property type="match status" value="1"/>
</dbReference>
<proteinExistence type="inferred from homology"/>
<keyword evidence="3 7" id="KW-0285">Flavoprotein</keyword>
<dbReference type="GO" id="GO:0046168">
    <property type="term" value="P:glycerol-3-phosphate catabolic process"/>
    <property type="evidence" value="ECO:0007669"/>
    <property type="project" value="TreeGrafter"/>
</dbReference>
<dbReference type="Pfam" id="PF16901">
    <property type="entry name" value="DAO_C"/>
    <property type="match status" value="1"/>
</dbReference>
<protein>
    <recommendedName>
        <fullName evidence="7">Glycerol-3-phosphate dehydrogenase</fullName>
        <ecNumber evidence="7">1.1.5.3</ecNumber>
    </recommendedName>
</protein>
<evidence type="ECO:0000256" key="3">
    <source>
        <dbReference type="ARBA" id="ARBA00022630"/>
    </source>
</evidence>
<dbReference type="Gene3D" id="3.50.50.60">
    <property type="entry name" value="FAD/NAD(P)-binding domain"/>
    <property type="match status" value="1"/>
</dbReference>
<dbReference type="Gene3D" id="1.10.8.870">
    <property type="entry name" value="Alpha-glycerophosphate oxidase, cap domain"/>
    <property type="match status" value="1"/>
</dbReference>
<comment type="cofactor">
    <cofactor evidence="1 7">
        <name>FAD</name>
        <dbReference type="ChEBI" id="CHEBI:57692"/>
    </cofactor>
</comment>
<dbReference type="Gene3D" id="3.30.9.10">
    <property type="entry name" value="D-Amino Acid Oxidase, subunit A, domain 2"/>
    <property type="match status" value="1"/>
</dbReference>
<feature type="domain" description="Alpha-glycerophosphate oxidase C-terminal" evidence="9">
    <location>
        <begin position="414"/>
        <end position="531"/>
    </location>
</feature>
<evidence type="ECO:0000259" key="8">
    <source>
        <dbReference type="Pfam" id="PF01266"/>
    </source>
</evidence>
<evidence type="ECO:0000256" key="6">
    <source>
        <dbReference type="ARBA" id="ARBA00023002"/>
    </source>
</evidence>
<dbReference type="InterPro" id="IPR006076">
    <property type="entry name" value="FAD-dep_OxRdtase"/>
</dbReference>
<evidence type="ECO:0000313" key="10">
    <source>
        <dbReference type="EMBL" id="EKO14568.1"/>
    </source>
</evidence>
<evidence type="ECO:0000256" key="2">
    <source>
        <dbReference type="ARBA" id="ARBA00007330"/>
    </source>
</evidence>
<dbReference type="InterPro" id="IPR000447">
    <property type="entry name" value="G3P_DH_FAD-dep"/>
</dbReference>
<dbReference type="GO" id="GO:0009331">
    <property type="term" value="C:glycerol-3-phosphate dehydrogenase (FAD) complex"/>
    <property type="evidence" value="ECO:0007669"/>
    <property type="project" value="UniProtKB-UniRule"/>
</dbReference>
<name>A0A0E2B0B1_9LEPT</name>
<dbReference type="GO" id="GO:0006071">
    <property type="term" value="P:glycerol metabolic process"/>
    <property type="evidence" value="ECO:0007669"/>
    <property type="project" value="UniProtKB-KW"/>
</dbReference>
<reference evidence="10 11" key="1">
    <citation type="submission" date="2012-10" db="EMBL/GenBank/DDBJ databases">
        <authorList>
            <person name="Harkins D.M."/>
            <person name="Durkin A.S."/>
            <person name="Brinkac L.M."/>
            <person name="Selengut J.D."/>
            <person name="Sanka R."/>
            <person name="DePew J."/>
            <person name="Purushe J."/>
            <person name="Peacock S.J."/>
            <person name="Thaipadungpanit J."/>
            <person name="Wuthiekanun V.W."/>
            <person name="Day N.P."/>
            <person name="Vinetz J.M."/>
            <person name="Sutton G.G."/>
            <person name="Nelson W.C."/>
            <person name="Fouts D.E."/>
        </authorList>
    </citation>
    <scope>NUCLEOTIDE SEQUENCE [LARGE SCALE GENOMIC DNA]</scope>
    <source>
        <strain evidence="10 11">H1</strain>
    </source>
</reference>
<dbReference type="PRINTS" id="PR01001">
    <property type="entry name" value="FADG3PDH"/>
</dbReference>
<gene>
    <name evidence="10" type="ORF">LEP1GSC081_1736</name>
</gene>
<comment type="caution">
    <text evidence="10">The sequence shown here is derived from an EMBL/GenBank/DDBJ whole genome shotgun (WGS) entry which is preliminary data.</text>
</comment>
<dbReference type="PROSITE" id="PS00978">
    <property type="entry name" value="FAD_G3PDH_2"/>
    <property type="match status" value="1"/>
</dbReference>
<dbReference type="Proteomes" id="UP000006253">
    <property type="component" value="Unassembled WGS sequence"/>
</dbReference>
<dbReference type="InterPro" id="IPR038299">
    <property type="entry name" value="DAO_C_sf"/>
</dbReference>
<dbReference type="GeneID" id="34316203"/>
<organism evidence="10 11">
    <name type="scientific">Leptospira kirschneri str. H1</name>
    <dbReference type="NCBI Taxonomy" id="1049966"/>
    <lineage>
        <taxon>Bacteria</taxon>
        <taxon>Pseudomonadati</taxon>
        <taxon>Spirochaetota</taxon>
        <taxon>Spirochaetia</taxon>
        <taxon>Leptospirales</taxon>
        <taxon>Leptospiraceae</taxon>
        <taxon>Leptospira</taxon>
    </lineage>
</organism>
<evidence type="ECO:0000256" key="5">
    <source>
        <dbReference type="ARBA" id="ARBA00022827"/>
    </source>
</evidence>
<dbReference type="SUPFAM" id="SSF51905">
    <property type="entry name" value="FAD/NAD(P)-binding domain"/>
    <property type="match status" value="1"/>
</dbReference>
<accession>A0A0E2B0B1</accession>
<evidence type="ECO:0000256" key="7">
    <source>
        <dbReference type="RuleBase" id="RU361217"/>
    </source>
</evidence>
<sequence>MQICRGEETCKAGRVLKMEKQKRFEQISKLQKESFDILVIGGGSTGAGAAFDAARRGYKTALIEKKDFASGTSSRSTKLIHGGVRYLAQFHFKLIHEALTERQRLLENVPHLVKPLKFVLPAYRFYERPYYGIGLTLYDLLASKGKLPFHKTVSKSETISEFEAIKRDGLFGGITYYDAQFNDARLNVLLARSAQKEGAVVANRVELVSFIKKNGKIVGANLKDLETTKTFPVYTKVIANTTGIWVDHIRKLDDPRTFNVLSPSQGIHLVFSKEKIPCKSAMIIPKTKDGRVVFIIPWEDHVILGTTDTPIENPGEEPLPIGNEVQFLLDTGNEYLENPVTEKDILSVFVGIRPLISPEGNQDTKNISREEVILVSNSGLVTMGGGKWSTYRKMAEDLVDKLIQVGNLEVREECSTKFYTYPGAANYSESLYQEIEKTYKIDTVFAKRLQNYYGTEVFEVLGKKPKLLGKGIPYFEEEVVFAVNEEFALGVTDVLARRFRILFVDLALAQKMVVPIATILANKLKWKEKTKKAEESSALDLIESLRKSYR</sequence>
<comment type="catalytic activity">
    <reaction evidence="7">
        <text>a quinone + sn-glycerol 3-phosphate = dihydroxyacetone phosphate + a quinol</text>
        <dbReference type="Rhea" id="RHEA:18977"/>
        <dbReference type="ChEBI" id="CHEBI:24646"/>
        <dbReference type="ChEBI" id="CHEBI:57597"/>
        <dbReference type="ChEBI" id="CHEBI:57642"/>
        <dbReference type="ChEBI" id="CHEBI:132124"/>
        <dbReference type="EC" id="1.1.5.3"/>
    </reaction>
</comment>
<evidence type="ECO:0000313" key="11">
    <source>
        <dbReference type="Proteomes" id="UP000006253"/>
    </source>
</evidence>